<dbReference type="Proteomes" id="UP000069850">
    <property type="component" value="Chromosome 1"/>
</dbReference>
<feature type="transmembrane region" description="Helical" evidence="1">
    <location>
        <begin position="98"/>
        <end position="120"/>
    </location>
</feature>
<keyword evidence="1" id="KW-0472">Membrane</keyword>
<dbReference type="AlphaFoldDB" id="A0A110BIH8"/>
<name>A0A110BIH8_9EURY</name>
<accession>A0A110BIH8</accession>
<keyword evidence="1" id="KW-1133">Transmembrane helix</keyword>
<proteinExistence type="predicted"/>
<sequence length="189" mass="21163">MMIAMTPMIVWKPPSHVPNFSRYAPRAGITWNAPVRRMTPTRKATIPCSEKIPSSPRIIMMIPMITWKPPRNLPAFSRKPPRTGRAPIIPAHNTSPPIMFIIAVIATILPPLYLFTPFVINSLLLKKSILVAFGVNLTDINASFLNRSCLLGLRKTTPYETPAPRTESILGLFQPAMRARNEPGQRTSR</sequence>
<dbReference type="EMBL" id="LT158599">
    <property type="protein sequence ID" value="CVK34429.1"/>
    <property type="molecule type" value="Genomic_DNA"/>
</dbReference>
<evidence type="ECO:0000313" key="3">
    <source>
        <dbReference type="Proteomes" id="UP000069850"/>
    </source>
</evidence>
<keyword evidence="1" id="KW-0812">Transmembrane</keyword>
<evidence type="ECO:0000313" key="2">
    <source>
        <dbReference type="EMBL" id="CVK34429.1"/>
    </source>
</evidence>
<evidence type="ECO:0000256" key="1">
    <source>
        <dbReference type="SAM" id="Phobius"/>
    </source>
</evidence>
<protein>
    <submittedName>
        <fullName evidence="2">Uncharacterized protein</fullName>
    </submittedName>
</protein>
<reference evidence="2 3" key="1">
    <citation type="submission" date="2016-01" db="EMBL/GenBank/DDBJ databases">
        <authorList>
            <person name="Manzoor S."/>
        </authorList>
    </citation>
    <scope>NUCLEOTIDE SEQUENCE [LARGE SCALE GENOMIC DNA]</scope>
    <source>
        <strain evidence="2">Methanoculleus sp MAB1</strain>
    </source>
</reference>
<organism evidence="2 3">
    <name type="scientific">Methanoculleus bourgensis</name>
    <dbReference type="NCBI Taxonomy" id="83986"/>
    <lineage>
        <taxon>Archaea</taxon>
        <taxon>Methanobacteriati</taxon>
        <taxon>Methanobacteriota</taxon>
        <taxon>Stenosarchaea group</taxon>
        <taxon>Methanomicrobia</taxon>
        <taxon>Methanomicrobiales</taxon>
        <taxon>Methanomicrobiaceae</taxon>
        <taxon>Methanoculleus</taxon>
    </lineage>
</organism>
<gene>
    <name evidence="2" type="ORF">MMAB1_3216</name>
</gene>
<dbReference type="KEGG" id="mema:MMAB1_3216"/>